<accession>B8LV77</accession>
<dbReference type="HOGENOM" id="CLU_2832919_0_0_1"/>
<feature type="compositionally biased region" description="Acidic residues" evidence="1">
    <location>
        <begin position="57"/>
        <end position="66"/>
    </location>
</feature>
<gene>
    <name evidence="2" type="ORF">TSTA_065800</name>
</gene>
<name>B8LV77_TALSN</name>
<keyword evidence="3" id="KW-1185">Reference proteome</keyword>
<dbReference type="InParanoid" id="B8LV77"/>
<protein>
    <submittedName>
        <fullName evidence="2">Uncharacterized protein</fullName>
    </submittedName>
</protein>
<dbReference type="EMBL" id="EQ962652">
    <property type="protein sequence ID" value="EED23127.1"/>
    <property type="molecule type" value="Genomic_DNA"/>
</dbReference>
<evidence type="ECO:0000313" key="2">
    <source>
        <dbReference type="EMBL" id="EED23127.1"/>
    </source>
</evidence>
<dbReference type="GeneID" id="8106212"/>
<evidence type="ECO:0000313" key="3">
    <source>
        <dbReference type="Proteomes" id="UP000001745"/>
    </source>
</evidence>
<dbReference type="VEuPathDB" id="FungiDB:TSTA_065800"/>
<evidence type="ECO:0000256" key="1">
    <source>
        <dbReference type="SAM" id="MobiDB-lite"/>
    </source>
</evidence>
<dbReference type="AlphaFoldDB" id="B8LV77"/>
<dbReference type="RefSeq" id="XP_002340514.1">
    <property type="nucleotide sequence ID" value="XM_002340473.1"/>
</dbReference>
<dbReference type="Proteomes" id="UP000001745">
    <property type="component" value="Unassembled WGS sequence"/>
</dbReference>
<proteinExistence type="predicted"/>
<organism evidence="2 3">
    <name type="scientific">Talaromyces stipitatus (strain ATCC 10500 / CBS 375.48 / QM 6759 / NRRL 1006)</name>
    <name type="common">Penicillium stipitatum</name>
    <dbReference type="NCBI Taxonomy" id="441959"/>
    <lineage>
        <taxon>Eukaryota</taxon>
        <taxon>Fungi</taxon>
        <taxon>Dikarya</taxon>
        <taxon>Ascomycota</taxon>
        <taxon>Pezizomycotina</taxon>
        <taxon>Eurotiomycetes</taxon>
        <taxon>Eurotiomycetidae</taxon>
        <taxon>Eurotiales</taxon>
        <taxon>Trichocomaceae</taxon>
        <taxon>Talaromyces</taxon>
        <taxon>Talaromyces sect. Talaromyces</taxon>
    </lineage>
</organism>
<feature type="compositionally biased region" description="Basic and acidic residues" evidence="1">
    <location>
        <begin position="44"/>
        <end position="56"/>
    </location>
</feature>
<sequence length="66" mass="7394">MDEADNERLGWSGFVEACHKRANRLEDCPTNDNNTARNAGRPNRATELKKLEKEGSAESESESENN</sequence>
<reference evidence="3" key="1">
    <citation type="journal article" date="2015" name="Genome Announc.">
        <title>Genome sequence of the AIDS-associated pathogen Penicillium marneffei (ATCC18224) and its near taxonomic relative Talaromyces stipitatus (ATCC10500).</title>
        <authorList>
            <person name="Nierman W.C."/>
            <person name="Fedorova-Abrams N.D."/>
            <person name="Andrianopoulos A."/>
        </authorList>
    </citation>
    <scope>NUCLEOTIDE SEQUENCE [LARGE SCALE GENOMIC DNA]</scope>
    <source>
        <strain evidence="3">ATCC 10500 / CBS 375.48 / QM 6759 / NRRL 1006</strain>
    </source>
</reference>
<feature type="region of interest" description="Disordered" evidence="1">
    <location>
        <begin position="25"/>
        <end position="66"/>
    </location>
</feature>